<dbReference type="EMBL" id="QJKJ01001227">
    <property type="protein sequence ID" value="RDY08704.1"/>
    <property type="molecule type" value="Genomic_DNA"/>
</dbReference>
<sequence>MIVGQAPAQHPMGLPLLPPICNEKDLILVHKWDRCHDFGRDRRSSIDPYENPFTLRVDLNLVEEAREQACIRQALVDIIPRSDPETSTKTISYGEGPKMQGRRSKMGNWNPTRKDHLDPRIL</sequence>
<evidence type="ECO:0000313" key="3">
    <source>
        <dbReference type="Proteomes" id="UP000257109"/>
    </source>
</evidence>
<dbReference type="Proteomes" id="UP000257109">
    <property type="component" value="Unassembled WGS sequence"/>
</dbReference>
<organism evidence="2 3">
    <name type="scientific">Mucuna pruriens</name>
    <name type="common">Velvet bean</name>
    <name type="synonym">Dolichos pruriens</name>
    <dbReference type="NCBI Taxonomy" id="157652"/>
    <lineage>
        <taxon>Eukaryota</taxon>
        <taxon>Viridiplantae</taxon>
        <taxon>Streptophyta</taxon>
        <taxon>Embryophyta</taxon>
        <taxon>Tracheophyta</taxon>
        <taxon>Spermatophyta</taxon>
        <taxon>Magnoliopsida</taxon>
        <taxon>eudicotyledons</taxon>
        <taxon>Gunneridae</taxon>
        <taxon>Pentapetalae</taxon>
        <taxon>rosids</taxon>
        <taxon>fabids</taxon>
        <taxon>Fabales</taxon>
        <taxon>Fabaceae</taxon>
        <taxon>Papilionoideae</taxon>
        <taxon>50 kb inversion clade</taxon>
        <taxon>NPAAA clade</taxon>
        <taxon>indigoferoid/millettioid clade</taxon>
        <taxon>Phaseoleae</taxon>
        <taxon>Mucuna</taxon>
    </lineage>
</organism>
<reference evidence="2" key="1">
    <citation type="submission" date="2018-05" db="EMBL/GenBank/DDBJ databases">
        <title>Draft genome of Mucuna pruriens seed.</title>
        <authorList>
            <person name="Nnadi N.E."/>
            <person name="Vos R."/>
            <person name="Hasami M.H."/>
            <person name="Devisetty U.K."/>
            <person name="Aguiy J.C."/>
        </authorList>
    </citation>
    <scope>NUCLEOTIDE SEQUENCE [LARGE SCALE GENOMIC DNA]</scope>
    <source>
        <strain evidence="2">JCA_2017</strain>
    </source>
</reference>
<feature type="non-terminal residue" evidence="2">
    <location>
        <position position="1"/>
    </location>
</feature>
<proteinExistence type="predicted"/>
<evidence type="ECO:0000256" key="1">
    <source>
        <dbReference type="SAM" id="MobiDB-lite"/>
    </source>
</evidence>
<dbReference type="AlphaFoldDB" id="A0A371I165"/>
<keyword evidence="3" id="KW-1185">Reference proteome</keyword>
<protein>
    <submittedName>
        <fullName evidence="2">Uncharacterized protein</fullName>
    </submittedName>
</protein>
<comment type="caution">
    <text evidence="2">The sequence shown here is derived from an EMBL/GenBank/DDBJ whole genome shotgun (WGS) entry which is preliminary data.</text>
</comment>
<evidence type="ECO:0000313" key="2">
    <source>
        <dbReference type="EMBL" id="RDY08704.1"/>
    </source>
</evidence>
<feature type="region of interest" description="Disordered" evidence="1">
    <location>
        <begin position="83"/>
        <end position="122"/>
    </location>
</feature>
<accession>A0A371I165</accession>
<gene>
    <name evidence="2" type="ORF">CR513_07051</name>
</gene>
<name>A0A371I165_MUCPR</name>
<feature type="compositionally biased region" description="Basic and acidic residues" evidence="1">
    <location>
        <begin position="112"/>
        <end position="122"/>
    </location>
</feature>